<reference evidence="2" key="1">
    <citation type="submission" date="2021-12" db="EMBL/GenBank/DDBJ databases">
        <title>Convergent genome expansion in fungi linked to evolution of root-endophyte symbiosis.</title>
        <authorList>
            <consortium name="DOE Joint Genome Institute"/>
            <person name="Ke Y.-H."/>
            <person name="Bonito G."/>
            <person name="Liao H.-L."/>
            <person name="Looney B."/>
            <person name="Rojas-Flechas A."/>
            <person name="Nash J."/>
            <person name="Hameed K."/>
            <person name="Schadt C."/>
            <person name="Martin F."/>
            <person name="Crous P.W."/>
            <person name="Miettinen O."/>
            <person name="Magnuson J.K."/>
            <person name="Labbe J."/>
            <person name="Jacobson D."/>
            <person name="Doktycz M.J."/>
            <person name="Veneault-Fourrey C."/>
            <person name="Kuo A."/>
            <person name="Mondo S."/>
            <person name="Calhoun S."/>
            <person name="Riley R."/>
            <person name="Ohm R."/>
            <person name="LaButti K."/>
            <person name="Andreopoulos B."/>
            <person name="Pangilinan J."/>
            <person name="Nolan M."/>
            <person name="Tritt A."/>
            <person name="Clum A."/>
            <person name="Lipzen A."/>
            <person name="Daum C."/>
            <person name="Barry K."/>
            <person name="Grigoriev I.V."/>
            <person name="Vilgalys R."/>
        </authorList>
    </citation>
    <scope>NUCLEOTIDE SEQUENCE</scope>
    <source>
        <strain evidence="2">PMI_201</strain>
    </source>
</reference>
<evidence type="ECO:0000313" key="3">
    <source>
        <dbReference type="Proteomes" id="UP001201262"/>
    </source>
</evidence>
<feature type="region of interest" description="Disordered" evidence="1">
    <location>
        <begin position="1"/>
        <end position="31"/>
    </location>
</feature>
<dbReference type="Proteomes" id="UP001201262">
    <property type="component" value="Unassembled WGS sequence"/>
</dbReference>
<dbReference type="AlphaFoldDB" id="A0AAD4KJY3"/>
<evidence type="ECO:0000256" key="1">
    <source>
        <dbReference type="SAM" id="MobiDB-lite"/>
    </source>
</evidence>
<sequence length="103" mass="11620">MSPKEWTQDPADMFSEDYWGADSPGQEMAKEYNLPSPRPFLGSTAKSPNTAFVFESNGAFYIWSAVVDTVSQITDPKGKEEIIQDIVHNDMRNLKTEQVHPPK</sequence>
<protein>
    <submittedName>
        <fullName evidence="2">Uncharacterized protein</fullName>
    </submittedName>
</protein>
<accession>A0AAD4KJY3</accession>
<dbReference type="GeneID" id="70244593"/>
<dbReference type="RefSeq" id="XP_046069661.1">
    <property type="nucleotide sequence ID" value="XM_046214306.1"/>
</dbReference>
<name>A0AAD4KJY3_9EURO</name>
<comment type="caution">
    <text evidence="2">The sequence shown here is derived from an EMBL/GenBank/DDBJ whole genome shotgun (WGS) entry which is preliminary data.</text>
</comment>
<organism evidence="2 3">
    <name type="scientific">Talaromyces proteolyticus</name>
    <dbReference type="NCBI Taxonomy" id="1131652"/>
    <lineage>
        <taxon>Eukaryota</taxon>
        <taxon>Fungi</taxon>
        <taxon>Dikarya</taxon>
        <taxon>Ascomycota</taxon>
        <taxon>Pezizomycotina</taxon>
        <taxon>Eurotiomycetes</taxon>
        <taxon>Eurotiomycetidae</taxon>
        <taxon>Eurotiales</taxon>
        <taxon>Trichocomaceae</taxon>
        <taxon>Talaromyces</taxon>
        <taxon>Talaromyces sect. Bacilispori</taxon>
    </lineage>
</organism>
<proteinExistence type="predicted"/>
<evidence type="ECO:0000313" key="2">
    <source>
        <dbReference type="EMBL" id="KAH8693991.1"/>
    </source>
</evidence>
<gene>
    <name evidence="2" type="ORF">BGW36DRAFT_361812</name>
</gene>
<keyword evidence="3" id="KW-1185">Reference proteome</keyword>
<dbReference type="EMBL" id="JAJTJA010000009">
    <property type="protein sequence ID" value="KAH8693991.1"/>
    <property type="molecule type" value="Genomic_DNA"/>
</dbReference>